<evidence type="ECO:0000256" key="6">
    <source>
        <dbReference type="ARBA" id="ARBA00023053"/>
    </source>
</evidence>
<organism evidence="13 14">
    <name type="scientific">Plakobranchus ocellatus</name>
    <dbReference type="NCBI Taxonomy" id="259542"/>
    <lineage>
        <taxon>Eukaryota</taxon>
        <taxon>Metazoa</taxon>
        <taxon>Spiralia</taxon>
        <taxon>Lophotrochozoa</taxon>
        <taxon>Mollusca</taxon>
        <taxon>Gastropoda</taxon>
        <taxon>Heterobranchia</taxon>
        <taxon>Euthyneura</taxon>
        <taxon>Panpulmonata</taxon>
        <taxon>Sacoglossa</taxon>
        <taxon>Placobranchoidea</taxon>
        <taxon>Plakobranchidae</taxon>
        <taxon>Plakobranchus</taxon>
    </lineage>
</organism>
<keyword evidence="9 11" id="KW-0739">Sodium transport</keyword>
<dbReference type="Proteomes" id="UP000735302">
    <property type="component" value="Unassembled WGS sequence"/>
</dbReference>
<accession>A0AAV3Y6I0</accession>
<keyword evidence="8 12" id="KW-0472">Membrane</keyword>
<evidence type="ECO:0000256" key="7">
    <source>
        <dbReference type="ARBA" id="ARBA00023065"/>
    </source>
</evidence>
<dbReference type="PRINTS" id="PR01078">
    <property type="entry name" value="AMINACHANNEL"/>
</dbReference>
<dbReference type="EMBL" id="BLXT01000540">
    <property type="protein sequence ID" value="GFN78025.1"/>
    <property type="molecule type" value="Genomic_DNA"/>
</dbReference>
<dbReference type="GO" id="GO:0015280">
    <property type="term" value="F:ligand-gated sodium channel activity"/>
    <property type="evidence" value="ECO:0007669"/>
    <property type="project" value="TreeGrafter"/>
</dbReference>
<dbReference type="AlphaFoldDB" id="A0AAV3Y6I0"/>
<keyword evidence="4 11" id="KW-0812">Transmembrane</keyword>
<comment type="subcellular location">
    <subcellularLocation>
        <location evidence="1">Membrane</location>
        <topology evidence="1">Multi-pass membrane protein</topology>
    </subcellularLocation>
</comment>
<comment type="similarity">
    <text evidence="11">Belongs to the amiloride-sensitive sodium channel (TC 1.A.6) family.</text>
</comment>
<protein>
    <submittedName>
        <fullName evidence="13">Acid-sensing ion channel 1</fullName>
    </submittedName>
</protein>
<evidence type="ECO:0000256" key="3">
    <source>
        <dbReference type="ARBA" id="ARBA00022461"/>
    </source>
</evidence>
<evidence type="ECO:0000256" key="9">
    <source>
        <dbReference type="ARBA" id="ARBA00023201"/>
    </source>
</evidence>
<keyword evidence="14" id="KW-1185">Reference proteome</keyword>
<reference evidence="13 14" key="1">
    <citation type="journal article" date="2021" name="Elife">
        <title>Chloroplast acquisition without the gene transfer in kleptoplastic sea slugs, Plakobranchus ocellatus.</title>
        <authorList>
            <person name="Maeda T."/>
            <person name="Takahashi S."/>
            <person name="Yoshida T."/>
            <person name="Shimamura S."/>
            <person name="Takaki Y."/>
            <person name="Nagai Y."/>
            <person name="Toyoda A."/>
            <person name="Suzuki Y."/>
            <person name="Arimoto A."/>
            <person name="Ishii H."/>
            <person name="Satoh N."/>
            <person name="Nishiyama T."/>
            <person name="Hasebe M."/>
            <person name="Maruyama T."/>
            <person name="Minagawa J."/>
            <person name="Obokata J."/>
            <person name="Shigenobu S."/>
        </authorList>
    </citation>
    <scope>NUCLEOTIDE SEQUENCE [LARGE SCALE GENOMIC DNA]</scope>
</reference>
<gene>
    <name evidence="13" type="ORF">PoB_000453100</name>
</gene>
<name>A0AAV3Y6I0_9GAST</name>
<evidence type="ECO:0000256" key="8">
    <source>
        <dbReference type="ARBA" id="ARBA00023136"/>
    </source>
</evidence>
<dbReference type="PANTHER" id="PTHR11690">
    <property type="entry name" value="AMILORIDE-SENSITIVE SODIUM CHANNEL-RELATED"/>
    <property type="match status" value="1"/>
</dbReference>
<evidence type="ECO:0000256" key="1">
    <source>
        <dbReference type="ARBA" id="ARBA00004141"/>
    </source>
</evidence>
<dbReference type="GO" id="GO:0005886">
    <property type="term" value="C:plasma membrane"/>
    <property type="evidence" value="ECO:0007669"/>
    <property type="project" value="TreeGrafter"/>
</dbReference>
<keyword evidence="2 11" id="KW-0813">Transport</keyword>
<keyword evidence="10 11" id="KW-0407">Ion channel</keyword>
<evidence type="ECO:0000256" key="12">
    <source>
        <dbReference type="SAM" id="Phobius"/>
    </source>
</evidence>
<proteinExistence type="inferred from homology"/>
<evidence type="ECO:0000313" key="13">
    <source>
        <dbReference type="EMBL" id="GFN78025.1"/>
    </source>
</evidence>
<evidence type="ECO:0000256" key="4">
    <source>
        <dbReference type="ARBA" id="ARBA00022692"/>
    </source>
</evidence>
<keyword evidence="3 11" id="KW-0894">Sodium channel</keyword>
<feature type="transmembrane region" description="Helical" evidence="12">
    <location>
        <begin position="109"/>
        <end position="127"/>
    </location>
</feature>
<keyword evidence="7 11" id="KW-0406">Ion transport</keyword>
<comment type="caution">
    <text evidence="13">The sequence shown here is derived from an EMBL/GenBank/DDBJ whole genome shotgun (WGS) entry which is preliminary data.</text>
</comment>
<evidence type="ECO:0000256" key="5">
    <source>
        <dbReference type="ARBA" id="ARBA00022989"/>
    </source>
</evidence>
<evidence type="ECO:0000313" key="14">
    <source>
        <dbReference type="Proteomes" id="UP000735302"/>
    </source>
</evidence>
<evidence type="ECO:0000256" key="2">
    <source>
        <dbReference type="ARBA" id="ARBA00022448"/>
    </source>
</evidence>
<dbReference type="Gene3D" id="2.60.470.10">
    <property type="entry name" value="Acid-sensing ion channels like domains"/>
    <property type="match status" value="1"/>
</dbReference>
<evidence type="ECO:0000256" key="11">
    <source>
        <dbReference type="RuleBase" id="RU000679"/>
    </source>
</evidence>
<dbReference type="InterPro" id="IPR001873">
    <property type="entry name" value="ENaC"/>
</dbReference>
<sequence length="384" mass="43443">MLDSCLHSTRQLLKKMISTGLANKSMEDVIPCHQTRQIRRFVTRVSNISTHNTGGTDQPSSFEDPGCCRCRLRNEDSPAKKMVDSYLESATIHGIAQSTGPQHYCCRRLLWLIMILTMTVLLGTTLYKQISRLREYPTRTVIQATMNSELTFPAVTLCNQNPYMMKRIPNIPILKHVLLVETFYSIVSGSLGNNASVLDNMTDVSGEELREIFLHASARLEEFLMICGWDRSIRNCSEIFKPIITVYGTCFMFNGPDTKPEDIAKTTEERSSLVVVANIQSKNNYVSRDFHEGVKVFVHERDEVPFVDYNSWMLRPGAYAAMNIVKAESKFLPKPYKAYRNAYCEDTKTDGGVRGVMASEATLITSETFLSRVRLPPTPRHALA</sequence>
<evidence type="ECO:0000256" key="10">
    <source>
        <dbReference type="ARBA" id="ARBA00023303"/>
    </source>
</evidence>
<keyword evidence="6" id="KW-0915">Sodium</keyword>
<keyword evidence="5 12" id="KW-1133">Transmembrane helix</keyword>
<dbReference type="Pfam" id="PF00858">
    <property type="entry name" value="ASC"/>
    <property type="match status" value="1"/>
</dbReference>